<dbReference type="KEGG" id="aswu:HUW51_18800"/>
<dbReference type="InterPro" id="IPR003018">
    <property type="entry name" value="GAF"/>
</dbReference>
<sequence length="408" mass="46077">MNFLENPVLEQERIQDLHSYSILDSFSEEDFDNLTTIASQICGTSISLISLIDNDRQWFKAKHNFTADETPREFSFCAHAINQPNDVLIVEDARADTRFQDNPLVNGSPNIVFYAGVPLVSEAGYPLGSLCVIDEKPKLLSPEQITSLKALSKQAMNLMELRKKKIQLEKAEARLQEKNANLEQFAVLAAHDLKSPLYNISSLIDLIESQYEQDIREEVKEILNYIKASSTKLKDLIEGLLAYSRSDQLFNGNQVEIKLSDLQQDITCLFRGNKNSQIRFYSEVDAVYTNKAILQQILVNLVANAIKYNNKKMAEIEIGVTEQEEEYLFYVKDNGPGIAPKNHERIFRIFETLLQKDQYGERGNGIGLATVKKIIERSGGTIRVESEVGQGATFIFTLKKPGFTPALP</sequence>
<dbReference type="InterPro" id="IPR003594">
    <property type="entry name" value="HATPase_dom"/>
</dbReference>
<name>A0A7G7GBZ2_9BACT</name>
<dbReference type="Pfam" id="PF01590">
    <property type="entry name" value="GAF"/>
    <property type="match status" value="1"/>
</dbReference>
<gene>
    <name evidence="8" type="ORF">HUW51_18800</name>
</gene>
<evidence type="ECO:0000256" key="2">
    <source>
        <dbReference type="ARBA" id="ARBA00012438"/>
    </source>
</evidence>
<keyword evidence="3" id="KW-0597">Phosphoprotein</keyword>
<dbReference type="PANTHER" id="PTHR43102:SF2">
    <property type="entry name" value="GAF DOMAIN-CONTAINING PROTEIN"/>
    <property type="match status" value="1"/>
</dbReference>
<dbReference type="SUPFAM" id="SSF55781">
    <property type="entry name" value="GAF domain-like"/>
    <property type="match status" value="1"/>
</dbReference>
<evidence type="ECO:0000259" key="7">
    <source>
        <dbReference type="PROSITE" id="PS50109"/>
    </source>
</evidence>
<evidence type="ECO:0000313" key="8">
    <source>
        <dbReference type="EMBL" id="QNF34676.1"/>
    </source>
</evidence>
<keyword evidence="4" id="KW-0808">Transferase</keyword>
<evidence type="ECO:0000256" key="4">
    <source>
        <dbReference type="ARBA" id="ARBA00022679"/>
    </source>
</evidence>
<evidence type="ECO:0000256" key="5">
    <source>
        <dbReference type="ARBA" id="ARBA00022777"/>
    </source>
</evidence>
<dbReference type="InterPro" id="IPR036097">
    <property type="entry name" value="HisK_dim/P_sf"/>
</dbReference>
<dbReference type="Gene3D" id="3.30.450.40">
    <property type="match status" value="1"/>
</dbReference>
<feature type="coiled-coil region" evidence="6">
    <location>
        <begin position="151"/>
        <end position="188"/>
    </location>
</feature>
<dbReference type="EC" id="2.7.13.3" evidence="2"/>
<dbReference type="RefSeq" id="WP_185271171.1">
    <property type="nucleotide sequence ID" value="NZ_CP055156.1"/>
</dbReference>
<keyword evidence="6" id="KW-0175">Coiled coil</keyword>
<dbReference type="EMBL" id="CP055156">
    <property type="protein sequence ID" value="QNF34676.1"/>
    <property type="molecule type" value="Genomic_DNA"/>
</dbReference>
<dbReference type="InterPro" id="IPR029016">
    <property type="entry name" value="GAF-like_dom_sf"/>
</dbReference>
<dbReference type="SMART" id="SM00387">
    <property type="entry name" value="HATPase_c"/>
    <property type="match status" value="1"/>
</dbReference>
<keyword evidence="5" id="KW-0418">Kinase</keyword>
<dbReference type="SUPFAM" id="SSF47384">
    <property type="entry name" value="Homodimeric domain of signal transducing histidine kinase"/>
    <property type="match status" value="1"/>
</dbReference>
<feature type="domain" description="Histidine kinase" evidence="7">
    <location>
        <begin position="188"/>
        <end position="402"/>
    </location>
</feature>
<dbReference type="InterPro" id="IPR004358">
    <property type="entry name" value="Sig_transdc_His_kin-like_C"/>
</dbReference>
<organism evidence="8 9">
    <name type="scientific">Adhaeribacter swui</name>
    <dbReference type="NCBI Taxonomy" id="2086471"/>
    <lineage>
        <taxon>Bacteria</taxon>
        <taxon>Pseudomonadati</taxon>
        <taxon>Bacteroidota</taxon>
        <taxon>Cytophagia</taxon>
        <taxon>Cytophagales</taxon>
        <taxon>Hymenobacteraceae</taxon>
        <taxon>Adhaeribacter</taxon>
    </lineage>
</organism>
<dbReference type="Pfam" id="PF00512">
    <property type="entry name" value="HisKA"/>
    <property type="match status" value="1"/>
</dbReference>
<dbReference type="InterPro" id="IPR036890">
    <property type="entry name" value="HATPase_C_sf"/>
</dbReference>
<dbReference type="SUPFAM" id="SSF55874">
    <property type="entry name" value="ATPase domain of HSP90 chaperone/DNA topoisomerase II/histidine kinase"/>
    <property type="match status" value="1"/>
</dbReference>
<dbReference type="Gene3D" id="3.30.565.10">
    <property type="entry name" value="Histidine kinase-like ATPase, C-terminal domain"/>
    <property type="match status" value="1"/>
</dbReference>
<dbReference type="InterPro" id="IPR005467">
    <property type="entry name" value="His_kinase_dom"/>
</dbReference>
<evidence type="ECO:0000256" key="6">
    <source>
        <dbReference type="SAM" id="Coils"/>
    </source>
</evidence>
<dbReference type="InterPro" id="IPR003661">
    <property type="entry name" value="HisK_dim/P_dom"/>
</dbReference>
<dbReference type="CDD" id="cd00082">
    <property type="entry name" value="HisKA"/>
    <property type="match status" value="1"/>
</dbReference>
<dbReference type="PROSITE" id="PS50109">
    <property type="entry name" value="HIS_KIN"/>
    <property type="match status" value="1"/>
</dbReference>
<dbReference type="SMART" id="SM00065">
    <property type="entry name" value="GAF"/>
    <property type="match status" value="1"/>
</dbReference>
<dbReference type="SMART" id="SM00388">
    <property type="entry name" value="HisKA"/>
    <property type="match status" value="1"/>
</dbReference>
<dbReference type="Pfam" id="PF02518">
    <property type="entry name" value="HATPase_c"/>
    <property type="match status" value="1"/>
</dbReference>
<dbReference type="Proteomes" id="UP000515237">
    <property type="component" value="Chromosome"/>
</dbReference>
<dbReference type="AlphaFoldDB" id="A0A7G7GBZ2"/>
<evidence type="ECO:0000256" key="1">
    <source>
        <dbReference type="ARBA" id="ARBA00000085"/>
    </source>
</evidence>
<proteinExistence type="predicted"/>
<dbReference type="FunFam" id="3.30.565.10:FF:000006">
    <property type="entry name" value="Sensor histidine kinase WalK"/>
    <property type="match status" value="1"/>
</dbReference>
<accession>A0A7G7GBZ2</accession>
<reference evidence="8 9" key="1">
    <citation type="journal article" date="2018" name="Int. J. Syst. Evol. Microbiol.">
        <title>Adhaeribacter swui sp. nov., isolated from wet mud.</title>
        <authorList>
            <person name="Kim D.U."/>
            <person name="Kim K.W."/>
            <person name="Kang M.S."/>
            <person name="Kim J.Y."/>
            <person name="Jang J.H."/>
            <person name="Kim M.K."/>
        </authorList>
    </citation>
    <scope>NUCLEOTIDE SEQUENCE [LARGE SCALE GENOMIC DNA]</scope>
    <source>
        <strain evidence="8 9">KCTC 52873</strain>
    </source>
</reference>
<dbReference type="PANTHER" id="PTHR43102">
    <property type="entry name" value="SLR1143 PROTEIN"/>
    <property type="match status" value="1"/>
</dbReference>
<protein>
    <recommendedName>
        <fullName evidence="2">histidine kinase</fullName>
        <ecNumber evidence="2">2.7.13.3</ecNumber>
    </recommendedName>
</protein>
<evidence type="ECO:0000313" key="9">
    <source>
        <dbReference type="Proteomes" id="UP000515237"/>
    </source>
</evidence>
<evidence type="ECO:0000256" key="3">
    <source>
        <dbReference type="ARBA" id="ARBA00022553"/>
    </source>
</evidence>
<dbReference type="PRINTS" id="PR00344">
    <property type="entry name" value="BCTRLSENSOR"/>
</dbReference>
<comment type="catalytic activity">
    <reaction evidence="1">
        <text>ATP + protein L-histidine = ADP + protein N-phospho-L-histidine.</text>
        <dbReference type="EC" id="2.7.13.3"/>
    </reaction>
</comment>
<keyword evidence="9" id="KW-1185">Reference proteome</keyword>
<dbReference type="Gene3D" id="1.10.287.130">
    <property type="match status" value="1"/>
</dbReference>
<dbReference type="GO" id="GO:0000155">
    <property type="term" value="F:phosphorelay sensor kinase activity"/>
    <property type="evidence" value="ECO:0007669"/>
    <property type="project" value="InterPro"/>
</dbReference>